<accession>A0ABY1S847</accession>
<dbReference type="RefSeq" id="WP_015908092.1">
    <property type="nucleotide sequence ID" value="NZ_FUZJ01000001.1"/>
</dbReference>
<comment type="caution">
    <text evidence="1">The sequence shown here is derived from an EMBL/GenBank/DDBJ whole genome shotgun (WGS) entry which is preliminary data.</text>
</comment>
<organism evidence="1 2">
    <name type="scientific">Caldicellulosiruptor bescii</name>
    <name type="common">Anaerocellum thermophilum</name>
    <dbReference type="NCBI Taxonomy" id="31899"/>
    <lineage>
        <taxon>Bacteria</taxon>
        <taxon>Bacillati</taxon>
        <taxon>Bacillota</taxon>
        <taxon>Bacillota incertae sedis</taxon>
        <taxon>Caldicellulosiruptorales</taxon>
        <taxon>Caldicellulosiruptoraceae</taxon>
        <taxon>Caldicellulosiruptor</taxon>
    </lineage>
</organism>
<evidence type="ECO:0000313" key="1">
    <source>
        <dbReference type="EMBL" id="SMR93173.1"/>
    </source>
</evidence>
<evidence type="ECO:0000313" key="2">
    <source>
        <dbReference type="Proteomes" id="UP000196803"/>
    </source>
</evidence>
<dbReference type="GeneID" id="31773013"/>
<name>A0ABY1S847_CALBS</name>
<dbReference type="EMBL" id="FXXC01000001">
    <property type="protein sequence ID" value="SMR93173.1"/>
    <property type="molecule type" value="Genomic_DNA"/>
</dbReference>
<evidence type="ECO:0008006" key="3">
    <source>
        <dbReference type="Google" id="ProtNLM"/>
    </source>
</evidence>
<gene>
    <name evidence="1" type="ORF">SAMN05216240_1418</name>
</gene>
<keyword evidence="2" id="KW-1185">Reference proteome</keyword>
<dbReference type="Proteomes" id="UP000196803">
    <property type="component" value="Unassembled WGS sequence"/>
</dbReference>
<proteinExistence type="predicted"/>
<protein>
    <recommendedName>
        <fullName evidence="3">Endonuclease</fullName>
    </recommendedName>
</protein>
<sequence>MGENITLGDIVYWFFRLNGCFTIRNFVIHPERRGSQRTEVDLLAVRFPYREEIGMQDHEIFVKEKTQLFIVEVKSTDKFGDFNEATIRNLDEIIKRVGFVKRNEIREVVDTLRTRAFWEDGNKVKRIDLMYVIKKYPHDLVKVKDFLSYKNFLVVESDILPFIFRRFTEYYRQKRDHEQWDIVGKFLFELAIRNAEGDFCKMAIEKLNRSIKV</sequence>
<reference evidence="1 2" key="1">
    <citation type="submission" date="2017-05" db="EMBL/GenBank/DDBJ databases">
        <authorList>
            <person name="Varghese N."/>
            <person name="Submissions S."/>
        </authorList>
    </citation>
    <scope>NUCLEOTIDE SEQUENCE [LARGE SCALE GENOMIC DNA]</scope>
    <source>
        <strain evidence="1 2">MACB1020</strain>
    </source>
</reference>